<keyword evidence="4" id="KW-0732">Signal</keyword>
<keyword evidence="1" id="KW-0245">EGF-like domain</keyword>
<evidence type="ECO:0000256" key="4">
    <source>
        <dbReference type="SAM" id="SignalP"/>
    </source>
</evidence>
<dbReference type="SUPFAM" id="SSF57184">
    <property type="entry name" value="Growth factor receptor domain"/>
    <property type="match status" value="7"/>
</dbReference>
<organism evidence="6 7">
    <name type="scientific">Tritrichomonas musculus</name>
    <dbReference type="NCBI Taxonomy" id="1915356"/>
    <lineage>
        <taxon>Eukaryota</taxon>
        <taxon>Metamonada</taxon>
        <taxon>Parabasalia</taxon>
        <taxon>Tritrichomonadida</taxon>
        <taxon>Tritrichomonadidae</taxon>
        <taxon>Tritrichomonas</taxon>
    </lineage>
</organism>
<dbReference type="InterPro" id="IPR052798">
    <property type="entry name" value="Giardia_VSA"/>
</dbReference>
<evidence type="ECO:0000256" key="1">
    <source>
        <dbReference type="ARBA" id="ARBA00022536"/>
    </source>
</evidence>
<evidence type="ECO:0000256" key="2">
    <source>
        <dbReference type="PROSITE-ProRule" id="PRU00206"/>
    </source>
</evidence>
<dbReference type="InterPro" id="IPR009030">
    <property type="entry name" value="Growth_fac_rcpt_cys_sf"/>
</dbReference>
<feature type="chain" id="PRO_5045797992" description="TNFR-Cys domain-containing protein" evidence="4">
    <location>
        <begin position="24"/>
        <end position="1182"/>
    </location>
</feature>
<dbReference type="Proteomes" id="UP001470230">
    <property type="component" value="Unassembled WGS sequence"/>
</dbReference>
<comment type="caution">
    <text evidence="2">Lacks conserved residue(s) required for the propagation of feature annotation.</text>
</comment>
<evidence type="ECO:0000259" key="5">
    <source>
        <dbReference type="PROSITE" id="PS50050"/>
    </source>
</evidence>
<evidence type="ECO:0000313" key="6">
    <source>
        <dbReference type="EMBL" id="KAK8865093.1"/>
    </source>
</evidence>
<keyword evidence="3" id="KW-0472">Membrane</keyword>
<dbReference type="InterPro" id="IPR001368">
    <property type="entry name" value="TNFR/NGFR_Cys_rich_reg"/>
</dbReference>
<dbReference type="InterPro" id="IPR002049">
    <property type="entry name" value="LE_dom"/>
</dbReference>
<dbReference type="SMART" id="SM00181">
    <property type="entry name" value="EGF"/>
    <property type="match status" value="18"/>
</dbReference>
<dbReference type="PANTHER" id="PTHR23275">
    <property type="entry name" value="CABRIOLET.-RELATED"/>
    <property type="match status" value="1"/>
</dbReference>
<keyword evidence="2" id="KW-1015">Disulfide bond</keyword>
<dbReference type="Gene3D" id="2.10.220.10">
    <property type="entry name" value="Hormone Receptor, Insulin-like Growth Factor Receptor 1, Chain A, domain 2"/>
    <property type="match status" value="1"/>
</dbReference>
<dbReference type="PANTHER" id="PTHR23275:SF100">
    <property type="entry name" value="EGF-LIKE DOMAIN-CONTAINING PROTEIN"/>
    <property type="match status" value="1"/>
</dbReference>
<keyword evidence="7" id="KW-1185">Reference proteome</keyword>
<feature type="repeat" description="TNFR-Cys" evidence="2">
    <location>
        <begin position="801"/>
        <end position="846"/>
    </location>
</feature>
<dbReference type="InterPro" id="IPR000742">
    <property type="entry name" value="EGF"/>
</dbReference>
<feature type="domain" description="TNFR-Cys" evidence="5">
    <location>
        <begin position="801"/>
        <end position="846"/>
    </location>
</feature>
<comment type="caution">
    <text evidence="6">The sequence shown here is derived from an EMBL/GenBank/DDBJ whole genome shotgun (WGS) entry which is preliminary data.</text>
</comment>
<keyword evidence="3" id="KW-1133">Transmembrane helix</keyword>
<evidence type="ECO:0000313" key="7">
    <source>
        <dbReference type="Proteomes" id="UP001470230"/>
    </source>
</evidence>
<reference evidence="6 7" key="1">
    <citation type="submission" date="2024-04" db="EMBL/GenBank/DDBJ databases">
        <title>Tritrichomonas musculus Genome.</title>
        <authorList>
            <person name="Alves-Ferreira E."/>
            <person name="Grigg M."/>
            <person name="Lorenzi H."/>
            <person name="Galac M."/>
        </authorList>
    </citation>
    <scope>NUCLEOTIDE SEQUENCE [LARGE SCALE GENOMIC DNA]</scope>
    <source>
        <strain evidence="6 7">EAF2021</strain>
    </source>
</reference>
<dbReference type="InterPro" id="IPR006212">
    <property type="entry name" value="Furin_repeat"/>
</dbReference>
<accession>A0ABR2IL80</accession>
<dbReference type="PROSITE" id="PS50050">
    <property type="entry name" value="TNFR_NGFR_2"/>
    <property type="match status" value="1"/>
</dbReference>
<sequence length="1182" mass="130205">MSNFISIFSCLLLILVFPKQVLGDCSHIWYCLECEGIKCTKCLPHYTTEPNQNNCFICDNSCSECIKGKDNSRCTSCNGQHYLEYNNGLGYGHCLPCRSDLCEVCEENSTGYYCTKCKSGYFLDDHNDCQLCSERCDTCTEYGEAKCLTCKGGFYDPTNSKGEHKCETCTDLCKKCHGPNIEDCEICKDGYYLTNNQCLECKSPCATCIEKDDHCTSCNDGFYLDGNSCLKCSDSCKTCKGEGDFNCTECNEGFALADNYCKSCLNEGCRTCISVNNLLRCINGCLPGYRIADYDNDNDETTIKCEKCDYACSNCDDSPTICKSCNDGFFLIDEHCLSCSSPCKTCHDTQDTCDSCVEGYYFNGSSCQNCPDNCLQCDKTGKKCSLCIDTFYVENDACVSCDVSCQKCHDNTNECDICKRGYYFEGTHCVKCSQNCLNCDETQCYECEKNFYPVGKTCSACAEVCEQCDGPTADDCRSCDPGYYLSWYKGQISCLKCDDACETCYRSPSNCDKCAQGYFREESSRKCTSCEFNCLECDDLRECKKCKDGFRLYQREGESDHDCQPCKDRGCKTCDSSATECTECIDGFYQTSIQGTNFVTCSKCPSGCKKCDKSKCTECYEGYYNNNGVCKECSAPCATCESENKCLSCVNGYLFKDGLCKDPCNSNCLTCEGNPETCTSCHNGFGLKGTKCETCMPNCRICEYDWQDNMECKSCLNGYYLAEDGNCSKCSESCKTCVSHEVCSSCADGYYFTSMNYEPGTYYTGTCSKCNGPGHEKCELCIENCNDDDTFTCSEMPICTKCTDGYYVDSESKCQQCESPCATCTAAGNQSCTSCIEGYTLKGTICSIPEKCEDNAHCDFDNSDGTEYKEFTEPLPAEFNSVSNPGSGGAIKLTNYAFKGSNSSFTKCQSINGGGGAIFIYNNIQPEKENSIEVSLTNLVFTECKANYGAAVFIYSEYNPVNINSCTFKKNQLTASSGHQGFAGGSALYLTIKTGQILDCSFEANKGAGGAVKISDNFDIKPSTLRMLQKTKTNSTQSSILISGCTFEIEENSDSSLYYALSKRSIKVDVNKCTFKGKLASDAHHIDGMVIGKEMPNLAIKSCHFSANQNSALNRKFLKVDLGDQVLASKKENKQLSMTIILELSIVAVTTALIIAFYKKVNGNNENSANTENSVSNDTHEA</sequence>
<feature type="transmembrane region" description="Helical" evidence="3">
    <location>
        <begin position="1136"/>
        <end position="1158"/>
    </location>
</feature>
<dbReference type="EMBL" id="JAPFFF010000016">
    <property type="protein sequence ID" value="KAK8865093.1"/>
    <property type="molecule type" value="Genomic_DNA"/>
</dbReference>
<keyword evidence="3" id="KW-0812">Transmembrane</keyword>
<dbReference type="SMART" id="SM00261">
    <property type="entry name" value="FU"/>
    <property type="match status" value="13"/>
</dbReference>
<evidence type="ECO:0000256" key="3">
    <source>
        <dbReference type="SAM" id="Phobius"/>
    </source>
</evidence>
<dbReference type="PROSITE" id="PS01248">
    <property type="entry name" value="EGF_LAM_1"/>
    <property type="match status" value="1"/>
</dbReference>
<gene>
    <name evidence="6" type="ORF">M9Y10_010625</name>
</gene>
<name>A0ABR2IL80_9EUKA</name>
<protein>
    <recommendedName>
        <fullName evidence="5">TNFR-Cys domain-containing protein</fullName>
    </recommendedName>
</protein>
<feature type="signal peptide" evidence="4">
    <location>
        <begin position="1"/>
        <end position="23"/>
    </location>
</feature>
<proteinExistence type="predicted"/>
<feature type="disulfide bond" evidence="2">
    <location>
        <begin position="802"/>
        <end position="817"/>
    </location>
</feature>